<dbReference type="Pfam" id="PF11655">
    <property type="entry name" value="DUF2589"/>
    <property type="match status" value="1"/>
</dbReference>
<proteinExistence type="predicted"/>
<protein>
    <submittedName>
        <fullName evidence="1">DUF2589 domain-containing protein</fullName>
    </submittedName>
</protein>
<evidence type="ECO:0000313" key="1">
    <source>
        <dbReference type="EMBL" id="MVQ52049.1"/>
    </source>
</evidence>
<organism evidence="1 2">
    <name type="scientific">Nocardioides agri</name>
    <dbReference type="NCBI Taxonomy" id="2682843"/>
    <lineage>
        <taxon>Bacteria</taxon>
        <taxon>Bacillati</taxon>
        <taxon>Actinomycetota</taxon>
        <taxon>Actinomycetes</taxon>
        <taxon>Propionibacteriales</taxon>
        <taxon>Nocardioidaceae</taxon>
        <taxon>Nocardioides</taxon>
    </lineage>
</organism>
<accession>A0A6L6XXT4</accession>
<dbReference type="EMBL" id="WSEK01000005">
    <property type="protein sequence ID" value="MVQ52049.1"/>
    <property type="molecule type" value="Genomic_DNA"/>
</dbReference>
<reference evidence="1 2" key="1">
    <citation type="submission" date="2019-12" db="EMBL/GenBank/DDBJ databases">
        <authorList>
            <person name="Huq M.A."/>
        </authorList>
    </citation>
    <scope>NUCLEOTIDE SEQUENCE [LARGE SCALE GENOMIC DNA]</scope>
    <source>
        <strain evidence="1 2">MAH-18</strain>
    </source>
</reference>
<gene>
    <name evidence="1" type="ORF">GON03_22945</name>
</gene>
<dbReference type="Proteomes" id="UP000473525">
    <property type="component" value="Unassembled WGS sequence"/>
</dbReference>
<dbReference type="AlphaFoldDB" id="A0A6L6XXT4"/>
<dbReference type="InterPro" id="IPR024510">
    <property type="entry name" value="DUF2589"/>
</dbReference>
<name>A0A6L6XXT4_9ACTN</name>
<comment type="caution">
    <text evidence="1">The sequence shown here is derived from an EMBL/GenBank/DDBJ whole genome shotgun (WGS) entry which is preliminary data.</text>
</comment>
<evidence type="ECO:0000313" key="2">
    <source>
        <dbReference type="Proteomes" id="UP000473525"/>
    </source>
</evidence>
<sequence length="184" mass="19944">MPVTDVRALGLGELLGSLLSAVVEGQTAATGSSLDFVQQVGLTGDPDHPSFTTVPIRYTKLDENQEPAQYELELPLLALVNIPTLTVKQARIAFTYDVVTTTRETTTAEEEASQPTIGQLKPLRPVSLVGYVPRRTTTSRTTDSNARTGIDVEVTVESQALPLGLERILELTELAQSRPVEEDQ</sequence>
<keyword evidence="2" id="KW-1185">Reference proteome</keyword>
<dbReference type="RefSeq" id="WP_157347143.1">
    <property type="nucleotide sequence ID" value="NZ_WSEK01000005.1"/>
</dbReference>